<dbReference type="RefSeq" id="WP_003552729.1">
    <property type="nucleotide sequence ID" value="NZ_CABKOL010000106.1"/>
</dbReference>
<feature type="transmembrane region" description="Helical" evidence="6">
    <location>
        <begin position="319"/>
        <end position="336"/>
    </location>
</feature>
<organism evidence="8 9">
    <name type="scientific">Lentilactobacillus hilgardii</name>
    <name type="common">Lactobacillus hilgardii</name>
    <dbReference type="NCBI Taxonomy" id="1588"/>
    <lineage>
        <taxon>Bacteria</taxon>
        <taxon>Bacillati</taxon>
        <taxon>Bacillota</taxon>
        <taxon>Bacilli</taxon>
        <taxon>Lactobacillales</taxon>
        <taxon>Lactobacillaceae</taxon>
        <taxon>Lentilactobacillus</taxon>
    </lineage>
</organism>
<gene>
    <name evidence="8" type="ORF">GQR93_04495</name>
</gene>
<dbReference type="PROSITE" id="PS00216">
    <property type="entry name" value="SUGAR_TRANSPORT_1"/>
    <property type="match status" value="1"/>
</dbReference>
<evidence type="ECO:0000256" key="2">
    <source>
        <dbReference type="ARBA" id="ARBA00022448"/>
    </source>
</evidence>
<evidence type="ECO:0000256" key="6">
    <source>
        <dbReference type="SAM" id="Phobius"/>
    </source>
</evidence>
<dbReference type="PANTHER" id="PTHR23508:SF10">
    <property type="entry name" value="CARBOXYLIC ACID TRANSPORTER PROTEIN HOMOLOG"/>
    <property type="match status" value="1"/>
</dbReference>
<dbReference type="Pfam" id="PF00083">
    <property type="entry name" value="Sugar_tr"/>
    <property type="match status" value="1"/>
</dbReference>
<dbReference type="PANTHER" id="PTHR23508">
    <property type="entry name" value="CARBOXYLIC ACID TRANSPORTER PROTEIN HOMOLOG"/>
    <property type="match status" value="1"/>
</dbReference>
<feature type="transmembrane region" description="Helical" evidence="6">
    <location>
        <begin position="95"/>
        <end position="113"/>
    </location>
</feature>
<accession>A0A6P1E302</accession>
<dbReference type="GO" id="GO:0005886">
    <property type="term" value="C:plasma membrane"/>
    <property type="evidence" value="ECO:0007669"/>
    <property type="project" value="UniProtKB-SubCell"/>
</dbReference>
<feature type="transmembrane region" description="Helical" evidence="6">
    <location>
        <begin position="407"/>
        <end position="427"/>
    </location>
</feature>
<dbReference type="Proteomes" id="UP000465035">
    <property type="component" value="Chromosome"/>
</dbReference>
<name>A0A6P1E302_LENHI</name>
<keyword evidence="3 6" id="KW-0812">Transmembrane</keyword>
<proteinExistence type="predicted"/>
<evidence type="ECO:0000313" key="9">
    <source>
        <dbReference type="Proteomes" id="UP000465035"/>
    </source>
</evidence>
<evidence type="ECO:0000259" key="7">
    <source>
        <dbReference type="PROSITE" id="PS50850"/>
    </source>
</evidence>
<dbReference type="EMBL" id="CP047121">
    <property type="protein sequence ID" value="QHB51527.1"/>
    <property type="molecule type" value="Genomic_DNA"/>
</dbReference>
<feature type="transmembrane region" description="Helical" evidence="6">
    <location>
        <begin position="68"/>
        <end position="88"/>
    </location>
</feature>
<dbReference type="InterPro" id="IPR005829">
    <property type="entry name" value="Sugar_transporter_CS"/>
</dbReference>
<evidence type="ECO:0000256" key="3">
    <source>
        <dbReference type="ARBA" id="ARBA00022692"/>
    </source>
</evidence>
<feature type="transmembrane region" description="Helical" evidence="6">
    <location>
        <begin position="342"/>
        <end position="366"/>
    </location>
</feature>
<dbReference type="InterPro" id="IPR036259">
    <property type="entry name" value="MFS_trans_sf"/>
</dbReference>
<dbReference type="CDD" id="cd17316">
    <property type="entry name" value="MFS_SV2_like"/>
    <property type="match status" value="1"/>
</dbReference>
<sequence length="436" mass="47810">MIRGQMPMERQISLQGRIDRTKESPLFYEIFALVAGGMFLDAVDVYLASAVATTVLKDNWSTLQLNSYFLSSGFLGLFLGSIIAGFIGDLKGRRVAYQINLLMFGGFTFLGAFAPNMGFLIFCRLMSSIGLGSEIVTGYSMINEFAPIHSRGKWCATTSLVANCGAPVTMILCSAIIPRYGWRVMFMVVGIVAAILWYLRRNIPESPRWLMAHDRDDEARAIIEKLEVNGVNDDVDETPKKHEVVHHSLWISLFVATVAASATIICQYTFTSWVPTLLSNRGINISGSLWMSAFMMVGAPVGCAVGAYLVDRIGRKKTIAPAFFMTAIFGFMYGQQSTVGGVLAIGFMLEVCFYILMASVIAVYVAELFPTKFRFRGSGIANGAAKLFTVAMPIVVAWMLKVTSADMIFWAIGGIALFAGIVVWVFGDETNQKDIG</sequence>
<keyword evidence="5 6" id="KW-0472">Membrane</keyword>
<dbReference type="PROSITE" id="PS50850">
    <property type="entry name" value="MFS"/>
    <property type="match status" value="1"/>
</dbReference>
<dbReference type="InterPro" id="IPR020846">
    <property type="entry name" value="MFS_dom"/>
</dbReference>
<feature type="domain" description="Major facilitator superfamily (MFS) profile" evidence="7">
    <location>
        <begin position="30"/>
        <end position="431"/>
    </location>
</feature>
<keyword evidence="2" id="KW-0813">Transport</keyword>
<evidence type="ECO:0000256" key="5">
    <source>
        <dbReference type="ARBA" id="ARBA00023136"/>
    </source>
</evidence>
<feature type="transmembrane region" description="Helical" evidence="6">
    <location>
        <begin position="378"/>
        <end position="401"/>
    </location>
</feature>
<keyword evidence="4 6" id="KW-1133">Transmembrane helix</keyword>
<feature type="transmembrane region" description="Helical" evidence="6">
    <location>
        <begin position="26"/>
        <end position="48"/>
    </location>
</feature>
<dbReference type="GO" id="GO:0046943">
    <property type="term" value="F:carboxylic acid transmembrane transporter activity"/>
    <property type="evidence" value="ECO:0007669"/>
    <property type="project" value="TreeGrafter"/>
</dbReference>
<feature type="transmembrane region" description="Helical" evidence="6">
    <location>
        <begin position="183"/>
        <end position="199"/>
    </location>
</feature>
<dbReference type="AlphaFoldDB" id="A0A6P1E302"/>
<dbReference type="SUPFAM" id="SSF103473">
    <property type="entry name" value="MFS general substrate transporter"/>
    <property type="match status" value="1"/>
</dbReference>
<dbReference type="Gene3D" id="1.20.1250.20">
    <property type="entry name" value="MFS general substrate transporter like domains"/>
    <property type="match status" value="1"/>
</dbReference>
<protein>
    <submittedName>
        <fullName evidence="8">MFS transporter</fullName>
    </submittedName>
</protein>
<evidence type="ECO:0000256" key="1">
    <source>
        <dbReference type="ARBA" id="ARBA00004651"/>
    </source>
</evidence>
<evidence type="ECO:0000256" key="4">
    <source>
        <dbReference type="ARBA" id="ARBA00022989"/>
    </source>
</evidence>
<comment type="subcellular location">
    <subcellularLocation>
        <location evidence="1">Cell membrane</location>
        <topology evidence="1">Multi-pass membrane protein</topology>
    </subcellularLocation>
</comment>
<dbReference type="InterPro" id="IPR005828">
    <property type="entry name" value="MFS_sugar_transport-like"/>
</dbReference>
<evidence type="ECO:0000313" key="8">
    <source>
        <dbReference type="EMBL" id="QHB51527.1"/>
    </source>
</evidence>
<feature type="transmembrane region" description="Helical" evidence="6">
    <location>
        <begin position="249"/>
        <end position="270"/>
    </location>
</feature>
<dbReference type="GeneID" id="69057612"/>
<feature type="transmembrane region" description="Helical" evidence="6">
    <location>
        <begin position="290"/>
        <end position="310"/>
    </location>
</feature>
<reference evidence="8 9" key="1">
    <citation type="submission" date="2019-12" db="EMBL/GenBank/DDBJ databases">
        <title>Lactobacillus hilgardii FLUB.</title>
        <authorList>
            <person name="Gustaw K."/>
        </authorList>
    </citation>
    <scope>NUCLEOTIDE SEQUENCE [LARGE SCALE GENOMIC DNA]</scope>
    <source>
        <strain evidence="8 9">FLUB</strain>
    </source>
</reference>